<feature type="compositionally biased region" description="Basic and acidic residues" evidence="1">
    <location>
        <begin position="1"/>
        <end position="15"/>
    </location>
</feature>
<reference evidence="2" key="1">
    <citation type="journal article" date="2015" name="Nature">
        <title>Complex archaea that bridge the gap between prokaryotes and eukaryotes.</title>
        <authorList>
            <person name="Spang A."/>
            <person name="Saw J.H."/>
            <person name="Jorgensen S.L."/>
            <person name="Zaremba-Niedzwiedzka K."/>
            <person name="Martijn J."/>
            <person name="Lind A.E."/>
            <person name="van Eijk R."/>
            <person name="Schleper C."/>
            <person name="Guy L."/>
            <person name="Ettema T.J."/>
        </authorList>
    </citation>
    <scope>NUCLEOTIDE SEQUENCE</scope>
</reference>
<feature type="non-terminal residue" evidence="2">
    <location>
        <position position="33"/>
    </location>
</feature>
<proteinExistence type="predicted"/>
<evidence type="ECO:0000256" key="1">
    <source>
        <dbReference type="SAM" id="MobiDB-lite"/>
    </source>
</evidence>
<feature type="region of interest" description="Disordered" evidence="1">
    <location>
        <begin position="1"/>
        <end position="33"/>
    </location>
</feature>
<dbReference type="EMBL" id="LAZR01049659">
    <property type="protein sequence ID" value="KKK89121.1"/>
    <property type="molecule type" value="Genomic_DNA"/>
</dbReference>
<gene>
    <name evidence="2" type="ORF">LCGC14_2736310</name>
</gene>
<name>A0A0F9BXF0_9ZZZZ</name>
<accession>A0A0F9BXF0</accession>
<protein>
    <submittedName>
        <fullName evidence="2">Uncharacterized protein</fullName>
    </submittedName>
</protein>
<comment type="caution">
    <text evidence="2">The sequence shown here is derived from an EMBL/GenBank/DDBJ whole genome shotgun (WGS) entry which is preliminary data.</text>
</comment>
<evidence type="ECO:0000313" key="2">
    <source>
        <dbReference type="EMBL" id="KKK89121.1"/>
    </source>
</evidence>
<sequence length="33" mass="3653">MAEHGHGRRRPELPEKASGTAVAAVAKKRKRRT</sequence>
<organism evidence="2">
    <name type="scientific">marine sediment metagenome</name>
    <dbReference type="NCBI Taxonomy" id="412755"/>
    <lineage>
        <taxon>unclassified sequences</taxon>
        <taxon>metagenomes</taxon>
        <taxon>ecological metagenomes</taxon>
    </lineage>
</organism>
<dbReference type="AlphaFoldDB" id="A0A0F9BXF0"/>